<dbReference type="InterPro" id="IPR039793">
    <property type="entry name" value="UROS/Hem4"/>
</dbReference>
<protein>
    <recommendedName>
        <fullName evidence="7 9">Uroporphyrinogen-III synthase</fullName>
        <ecNumber evidence="3 9">4.2.1.75</ecNumber>
    </recommendedName>
</protein>
<dbReference type="AlphaFoldDB" id="A0A9X3EBZ3"/>
<dbReference type="GO" id="GO:0004852">
    <property type="term" value="F:uroporphyrinogen-III synthase activity"/>
    <property type="evidence" value="ECO:0007669"/>
    <property type="project" value="UniProtKB-UniRule"/>
</dbReference>
<evidence type="ECO:0000256" key="7">
    <source>
        <dbReference type="ARBA" id="ARBA00040167"/>
    </source>
</evidence>
<evidence type="ECO:0000256" key="3">
    <source>
        <dbReference type="ARBA" id="ARBA00013109"/>
    </source>
</evidence>
<evidence type="ECO:0000259" key="10">
    <source>
        <dbReference type="Pfam" id="PF02602"/>
    </source>
</evidence>
<evidence type="ECO:0000256" key="2">
    <source>
        <dbReference type="ARBA" id="ARBA00008133"/>
    </source>
</evidence>
<evidence type="ECO:0000313" key="12">
    <source>
        <dbReference type="Proteomes" id="UP001144805"/>
    </source>
</evidence>
<keyword evidence="4 9" id="KW-0456">Lyase</keyword>
<comment type="catalytic activity">
    <reaction evidence="8 9">
        <text>hydroxymethylbilane = uroporphyrinogen III + H2O</text>
        <dbReference type="Rhea" id="RHEA:18965"/>
        <dbReference type="ChEBI" id="CHEBI:15377"/>
        <dbReference type="ChEBI" id="CHEBI:57308"/>
        <dbReference type="ChEBI" id="CHEBI:57845"/>
        <dbReference type="EC" id="4.2.1.75"/>
    </reaction>
</comment>
<evidence type="ECO:0000313" key="11">
    <source>
        <dbReference type="EMBL" id="MCX5570055.1"/>
    </source>
</evidence>
<dbReference type="Proteomes" id="UP001144805">
    <property type="component" value="Unassembled WGS sequence"/>
</dbReference>
<name>A0A9X3EBZ3_9HYPH</name>
<keyword evidence="12" id="KW-1185">Reference proteome</keyword>
<evidence type="ECO:0000256" key="5">
    <source>
        <dbReference type="ARBA" id="ARBA00023244"/>
    </source>
</evidence>
<reference evidence="11" key="1">
    <citation type="submission" date="2022-11" db="EMBL/GenBank/DDBJ databases">
        <title>Biodiversity and phylogenetic relationships of bacteria.</title>
        <authorList>
            <person name="Machado R.A.R."/>
            <person name="Bhat A."/>
            <person name="Loulou A."/>
            <person name="Kallel S."/>
        </authorList>
    </citation>
    <scope>NUCLEOTIDE SEQUENCE</scope>
    <source>
        <strain evidence="11">K-TC2</strain>
    </source>
</reference>
<dbReference type="InterPro" id="IPR003754">
    <property type="entry name" value="4pyrrol_synth_uPrphyn_synth"/>
</dbReference>
<proteinExistence type="inferred from homology"/>
<evidence type="ECO:0000256" key="8">
    <source>
        <dbReference type="ARBA" id="ARBA00048617"/>
    </source>
</evidence>
<feature type="domain" description="Tetrapyrrole biosynthesis uroporphyrinogen III synthase" evidence="10">
    <location>
        <begin position="14"/>
        <end position="228"/>
    </location>
</feature>
<dbReference type="CDD" id="cd06578">
    <property type="entry name" value="HemD"/>
    <property type="match status" value="1"/>
</dbReference>
<evidence type="ECO:0000256" key="1">
    <source>
        <dbReference type="ARBA" id="ARBA00004772"/>
    </source>
</evidence>
<accession>A0A9X3EBZ3</accession>
<comment type="pathway">
    <text evidence="1 9">Porphyrin-containing compound metabolism; protoporphyrin-IX biosynthesis; coproporphyrinogen-III from 5-aminolevulinate: step 3/4.</text>
</comment>
<dbReference type="PANTHER" id="PTHR38042:SF1">
    <property type="entry name" value="UROPORPHYRINOGEN-III SYNTHASE, CHLOROPLASTIC"/>
    <property type="match status" value="1"/>
</dbReference>
<dbReference type="SUPFAM" id="SSF69618">
    <property type="entry name" value="HemD-like"/>
    <property type="match status" value="1"/>
</dbReference>
<comment type="similarity">
    <text evidence="2 9">Belongs to the uroporphyrinogen-III synthase family.</text>
</comment>
<dbReference type="InterPro" id="IPR036108">
    <property type="entry name" value="4pyrrol_syn_uPrphyn_synt_sf"/>
</dbReference>
<dbReference type="EMBL" id="JAPKNK010000004">
    <property type="protein sequence ID" value="MCX5570055.1"/>
    <property type="molecule type" value="Genomic_DNA"/>
</dbReference>
<evidence type="ECO:0000256" key="4">
    <source>
        <dbReference type="ARBA" id="ARBA00023239"/>
    </source>
</evidence>
<evidence type="ECO:0000256" key="6">
    <source>
        <dbReference type="ARBA" id="ARBA00037589"/>
    </source>
</evidence>
<keyword evidence="5 9" id="KW-0627">Porphyrin biosynthesis</keyword>
<dbReference type="GO" id="GO:0006780">
    <property type="term" value="P:uroporphyrinogen III biosynthetic process"/>
    <property type="evidence" value="ECO:0007669"/>
    <property type="project" value="UniProtKB-UniRule"/>
</dbReference>
<dbReference type="EC" id="4.2.1.75" evidence="3 9"/>
<sequence length="243" mass="25765">MRLLVTRPEPEATRTAERLRALGHEPVLAPLLEARFLDPAPPGFRPAAILLTSGNGLRGLLRWPDFRAWLDIPVLAVGDRTATAAREAGFRDVRSADGDGEALASLAIATLDPAAGTLLYPAAVDRAGLWPDKLTATGFTISLVETYRMDPVAALPDPVADDLHQGRLDGVLLYSPRTAKTFVGLVARLDPQPPLDHLSIYALSANVASVLTFGSVLIADEPTDDALLARIPPGMGTSPSGVR</sequence>
<comment type="function">
    <text evidence="6 9">Catalyzes cyclization of the linear tetrapyrrole, hydroxymethylbilane, to the macrocyclic uroporphyrinogen III.</text>
</comment>
<dbReference type="RefSeq" id="WP_266339018.1">
    <property type="nucleotide sequence ID" value="NZ_JAPKNK010000004.1"/>
</dbReference>
<gene>
    <name evidence="11" type="ORF">OSH07_12685</name>
</gene>
<dbReference type="Gene3D" id="3.40.50.10090">
    <property type="match status" value="2"/>
</dbReference>
<evidence type="ECO:0000256" key="9">
    <source>
        <dbReference type="RuleBase" id="RU366031"/>
    </source>
</evidence>
<comment type="caution">
    <text evidence="11">The sequence shown here is derived from an EMBL/GenBank/DDBJ whole genome shotgun (WGS) entry which is preliminary data.</text>
</comment>
<dbReference type="PANTHER" id="PTHR38042">
    <property type="entry name" value="UROPORPHYRINOGEN-III SYNTHASE, CHLOROPLASTIC"/>
    <property type="match status" value="1"/>
</dbReference>
<organism evidence="11 12">
    <name type="scientific">Kaistia nematophila</name>
    <dbReference type="NCBI Taxonomy" id="2994654"/>
    <lineage>
        <taxon>Bacteria</taxon>
        <taxon>Pseudomonadati</taxon>
        <taxon>Pseudomonadota</taxon>
        <taxon>Alphaproteobacteria</taxon>
        <taxon>Hyphomicrobiales</taxon>
        <taxon>Kaistiaceae</taxon>
        <taxon>Kaistia</taxon>
    </lineage>
</organism>
<dbReference type="Pfam" id="PF02602">
    <property type="entry name" value="HEM4"/>
    <property type="match status" value="1"/>
</dbReference>
<dbReference type="GO" id="GO:0006782">
    <property type="term" value="P:protoporphyrinogen IX biosynthetic process"/>
    <property type="evidence" value="ECO:0007669"/>
    <property type="project" value="UniProtKB-UniRule"/>
</dbReference>